<sequence length="243" mass="26134">MSSIVSFSDTLTPMTCEAGTRVTSSYTARCVADEGLEVGVRVVTEGDLPEAWLSVDIGNSKRLRPGEDLAVDVHLDAPKSAPPGSFAFSLLVFDLKEPGERFDESGAIPVTVTPPPEAPVVQPPKPRRSWLVTLIGGAVTFVLAFVVGAVLGTVLDEILGRDNVKAGGQAAVLWIGSSLFCAIMVGIAIRRHFTKLHCFLSFWAPLLLAAVFFIKLPVADYFTGIMTAVLAFLFWQKLRETAN</sequence>
<feature type="transmembrane region" description="Helical" evidence="1">
    <location>
        <begin position="196"/>
        <end position="215"/>
    </location>
</feature>
<keyword evidence="1" id="KW-0812">Transmembrane</keyword>
<reference evidence="2 3" key="1">
    <citation type="submission" date="2018-03" db="EMBL/GenBank/DDBJ databases">
        <authorList>
            <person name="Keele B.F."/>
        </authorList>
    </citation>
    <scope>NUCLEOTIDE SEQUENCE [LARGE SCALE GENOMIC DNA]</scope>
    <source>
        <strain evidence="2 3">CECT 8626</strain>
    </source>
</reference>
<dbReference type="RefSeq" id="WP_146188893.1">
    <property type="nucleotide sequence ID" value="NZ_OMOQ01000003.1"/>
</dbReference>
<keyword evidence="3" id="KW-1185">Reference proteome</keyword>
<keyword evidence="1" id="KW-1133">Transmembrane helix</keyword>
<dbReference type="EMBL" id="OMOQ01000003">
    <property type="protein sequence ID" value="SPH24294.1"/>
    <property type="molecule type" value="Genomic_DNA"/>
</dbReference>
<gene>
    <name evidence="2" type="ORF">DEA8626_03344</name>
</gene>
<feature type="transmembrane region" description="Helical" evidence="1">
    <location>
        <begin position="221"/>
        <end position="238"/>
    </location>
</feature>
<keyword evidence="1" id="KW-0472">Membrane</keyword>
<protein>
    <submittedName>
        <fullName evidence="2">Uncharacterized protein</fullName>
    </submittedName>
</protein>
<dbReference type="InterPro" id="IPR036259">
    <property type="entry name" value="MFS_trans_sf"/>
</dbReference>
<feature type="transmembrane region" description="Helical" evidence="1">
    <location>
        <begin position="130"/>
        <end position="151"/>
    </location>
</feature>
<organism evidence="2 3">
    <name type="scientific">Albidovulum aquaemixtae</name>
    <dbReference type="NCBI Taxonomy" id="1542388"/>
    <lineage>
        <taxon>Bacteria</taxon>
        <taxon>Pseudomonadati</taxon>
        <taxon>Pseudomonadota</taxon>
        <taxon>Alphaproteobacteria</taxon>
        <taxon>Rhodobacterales</taxon>
        <taxon>Paracoccaceae</taxon>
        <taxon>Albidovulum</taxon>
    </lineage>
</organism>
<proteinExistence type="predicted"/>
<dbReference type="Proteomes" id="UP000244924">
    <property type="component" value="Unassembled WGS sequence"/>
</dbReference>
<feature type="transmembrane region" description="Helical" evidence="1">
    <location>
        <begin position="171"/>
        <end position="189"/>
    </location>
</feature>
<accession>A0A2R8BLI1</accession>
<evidence type="ECO:0000313" key="2">
    <source>
        <dbReference type="EMBL" id="SPH24294.1"/>
    </source>
</evidence>
<dbReference type="SUPFAM" id="SSF103473">
    <property type="entry name" value="MFS general substrate transporter"/>
    <property type="match status" value="1"/>
</dbReference>
<evidence type="ECO:0000256" key="1">
    <source>
        <dbReference type="SAM" id="Phobius"/>
    </source>
</evidence>
<dbReference type="AlphaFoldDB" id="A0A2R8BLI1"/>
<name>A0A2R8BLI1_9RHOB</name>
<evidence type="ECO:0000313" key="3">
    <source>
        <dbReference type="Proteomes" id="UP000244924"/>
    </source>
</evidence>